<protein>
    <submittedName>
        <fullName evidence="1">Uncharacterized protein</fullName>
    </submittedName>
</protein>
<dbReference type="HOGENOM" id="CLU_3122134_0_0_5"/>
<evidence type="ECO:0000313" key="1">
    <source>
        <dbReference type="EMBL" id="ABV74943.1"/>
    </source>
</evidence>
<proteinExistence type="predicted"/>
<reference evidence="1" key="1">
    <citation type="submission" date="2007-09" db="EMBL/GenBank/DDBJ databases">
        <title>Complete Genome Sequence of Rickettsia akari.</title>
        <authorList>
            <person name="Madan A."/>
            <person name="Fahey J."/>
            <person name="Helton E."/>
            <person name="Ketteman M."/>
            <person name="Madan A."/>
            <person name="Rodrigues S."/>
            <person name="Sanchez A."/>
            <person name="Whiting M."/>
            <person name="Dasch G."/>
            <person name="Eremeeva M."/>
        </authorList>
    </citation>
    <scope>NUCLEOTIDE SEQUENCE</scope>
    <source>
        <strain evidence="1">Hartford</strain>
    </source>
</reference>
<keyword evidence="2" id="KW-1185">Reference proteome</keyword>
<dbReference type="STRING" id="293614.A1C_03285"/>
<name>A8GNG8_RICAH</name>
<dbReference type="KEGG" id="rak:A1C_03285"/>
<dbReference type="RefSeq" id="WP_012149576.1">
    <property type="nucleotide sequence ID" value="NC_009881.1"/>
</dbReference>
<dbReference type="EMBL" id="CP000847">
    <property type="protein sequence ID" value="ABV74943.1"/>
    <property type="molecule type" value="Genomic_DNA"/>
</dbReference>
<accession>A8GNG8</accession>
<organism evidence="1 2">
    <name type="scientific">Rickettsia akari (strain Hartford)</name>
    <dbReference type="NCBI Taxonomy" id="293614"/>
    <lineage>
        <taxon>Bacteria</taxon>
        <taxon>Pseudomonadati</taxon>
        <taxon>Pseudomonadota</taxon>
        <taxon>Alphaproteobacteria</taxon>
        <taxon>Rickettsiales</taxon>
        <taxon>Rickettsiaceae</taxon>
        <taxon>Rickettsieae</taxon>
        <taxon>Rickettsia</taxon>
        <taxon>spotted fever group</taxon>
    </lineage>
</organism>
<evidence type="ECO:0000313" key="2">
    <source>
        <dbReference type="Proteomes" id="UP000006830"/>
    </source>
</evidence>
<dbReference type="AlphaFoldDB" id="A8GNG8"/>
<sequence length="50" mass="5860">MEKIAKNLLNTANIVSKLLKTTIDYPQYLQFLEHIVIFIKSDKQLEVIKI</sequence>
<gene>
    <name evidence="1" type="ordered locus">A1C_03285</name>
</gene>
<dbReference type="Proteomes" id="UP000006830">
    <property type="component" value="Chromosome"/>
</dbReference>